<keyword evidence="10" id="KW-0813">Transport</keyword>
<evidence type="ECO:0000313" key="16">
    <source>
        <dbReference type="Proteomes" id="UP000572953"/>
    </source>
</evidence>
<dbReference type="InterPro" id="IPR003400">
    <property type="entry name" value="ExbD"/>
</dbReference>
<dbReference type="EMBL" id="RGET01000023">
    <property type="protein sequence ID" value="NBN87900.1"/>
    <property type="molecule type" value="Genomic_DNA"/>
</dbReference>
<dbReference type="Gene3D" id="3.30.420.270">
    <property type="match status" value="1"/>
</dbReference>
<keyword evidence="9" id="KW-0131">Cell cycle</keyword>
<evidence type="ECO:0000256" key="9">
    <source>
        <dbReference type="ARBA" id="ARBA00023306"/>
    </source>
</evidence>
<dbReference type="InterPro" id="IPR014168">
    <property type="entry name" value="Tol-Pal_TolR"/>
</dbReference>
<evidence type="ECO:0000256" key="4">
    <source>
        <dbReference type="ARBA" id="ARBA00022519"/>
    </source>
</evidence>
<dbReference type="Proteomes" id="UP000699985">
    <property type="component" value="Unassembled WGS sequence"/>
</dbReference>
<comment type="subcellular location">
    <subcellularLocation>
        <location evidence="1">Cell membrane</location>
        <topology evidence="1">Single-pass membrane protein</topology>
    </subcellularLocation>
    <subcellularLocation>
        <location evidence="10">Cell membrane</location>
        <topology evidence="10">Single-pass type II membrane protein</topology>
    </subcellularLocation>
</comment>
<gene>
    <name evidence="15" type="primary">tolR</name>
    <name evidence="12" type="ORF">EBV32_02260</name>
    <name evidence="15" type="ORF">EBV78_01010</name>
    <name evidence="13" type="ORF">EBX29_00215</name>
    <name evidence="14" type="ORF">EBX74_01830</name>
</gene>
<evidence type="ECO:0000256" key="2">
    <source>
        <dbReference type="ARBA" id="ARBA00005811"/>
    </source>
</evidence>
<dbReference type="Proteomes" id="UP000572953">
    <property type="component" value="Unassembled WGS sequence"/>
</dbReference>
<sequence length="144" mass="15912">MAFKIQNNRSRKREPMSEINVTPFVDVMLVLLIIFMITAPMLTAGVSVNLPDSSANSLPDDKEPLTLSINAKGETFIQETQVETNQLVPKILAMSKNRTDTRIYVRGDKAIDYGRVMEVMGLLSRAGFTKVALISGPPLSKSKK</sequence>
<dbReference type="GO" id="GO:0022857">
    <property type="term" value="F:transmembrane transporter activity"/>
    <property type="evidence" value="ECO:0007669"/>
    <property type="project" value="InterPro"/>
</dbReference>
<evidence type="ECO:0000256" key="8">
    <source>
        <dbReference type="ARBA" id="ARBA00023136"/>
    </source>
</evidence>
<evidence type="ECO:0000256" key="11">
    <source>
        <dbReference type="SAM" id="Phobius"/>
    </source>
</evidence>
<evidence type="ECO:0000256" key="6">
    <source>
        <dbReference type="ARBA" id="ARBA00022692"/>
    </source>
</evidence>
<dbReference type="Proteomes" id="UP000747791">
    <property type="component" value="Unassembled WGS sequence"/>
</dbReference>
<dbReference type="GO" id="GO:0015031">
    <property type="term" value="P:protein transport"/>
    <property type="evidence" value="ECO:0007669"/>
    <property type="project" value="UniProtKB-KW"/>
</dbReference>
<comment type="similarity">
    <text evidence="2 10">Belongs to the ExbD/TolR family.</text>
</comment>
<evidence type="ECO:0000313" key="12">
    <source>
        <dbReference type="EMBL" id="NBN87900.1"/>
    </source>
</evidence>
<evidence type="ECO:0000256" key="7">
    <source>
        <dbReference type="ARBA" id="ARBA00022989"/>
    </source>
</evidence>
<keyword evidence="6 10" id="KW-0812">Transmembrane</keyword>
<keyword evidence="10" id="KW-0653">Protein transport</keyword>
<keyword evidence="5" id="KW-0132">Cell division</keyword>
<organism evidence="15 16">
    <name type="scientific">Candidatus Fonsibacter lacus</name>
    <dbReference type="NCBI Taxonomy" id="2576439"/>
    <lineage>
        <taxon>Bacteria</taxon>
        <taxon>Pseudomonadati</taxon>
        <taxon>Pseudomonadota</taxon>
        <taxon>Alphaproteobacteria</taxon>
        <taxon>Candidatus Pelagibacterales</taxon>
        <taxon>Candidatus Pelagibacterales incertae sedis</taxon>
        <taxon>Candidatus Fonsibacter</taxon>
    </lineage>
</organism>
<keyword evidence="8 11" id="KW-0472">Membrane</keyword>
<dbReference type="GO" id="GO:0051301">
    <property type="term" value="P:cell division"/>
    <property type="evidence" value="ECO:0007669"/>
    <property type="project" value="UniProtKB-KW"/>
</dbReference>
<dbReference type="Proteomes" id="UP000713222">
    <property type="component" value="Unassembled WGS sequence"/>
</dbReference>
<dbReference type="NCBIfam" id="TIGR02801">
    <property type="entry name" value="tolR"/>
    <property type="match status" value="1"/>
</dbReference>
<reference evidence="15 16" key="1">
    <citation type="submission" date="2018-10" db="EMBL/GenBank/DDBJ databases">
        <title>Iterative Subtractive Binning of Freshwater Chronoseries Metagenomes Recovers Nearly Complete Genomes from over Four Hundred Novel Species.</title>
        <authorList>
            <person name="Rodriguez-R L.M."/>
            <person name="Tsementzi D."/>
            <person name="Luo C."/>
            <person name="Konstantinidis K.T."/>
        </authorList>
    </citation>
    <scope>NUCLEOTIDE SEQUENCE [LARGE SCALE GENOMIC DNA]</scope>
    <source>
        <strain evidence="15">WB7_2B_003</strain>
        <strain evidence="12">WB7_6_001</strain>
        <strain evidence="13">WB8_1A_003</strain>
        <strain evidence="14">WB8_2A_004</strain>
    </source>
</reference>
<comment type="caution">
    <text evidence="15">The sequence shown here is derived from an EMBL/GenBank/DDBJ whole genome shotgun (WGS) entry which is preliminary data.</text>
</comment>
<keyword evidence="7 11" id="KW-1133">Transmembrane helix</keyword>
<evidence type="ECO:0000256" key="10">
    <source>
        <dbReference type="RuleBase" id="RU003879"/>
    </source>
</evidence>
<keyword evidence="3" id="KW-1003">Cell membrane</keyword>
<name>A0A845S8U2_9PROT</name>
<evidence type="ECO:0000313" key="13">
    <source>
        <dbReference type="EMBL" id="NCU50198.1"/>
    </source>
</evidence>
<proteinExistence type="inferred from homology"/>
<protein>
    <submittedName>
        <fullName evidence="15">Protein TolR</fullName>
    </submittedName>
</protein>
<dbReference type="EMBL" id="RGOB01000034">
    <property type="protein sequence ID" value="NCU53032.1"/>
    <property type="molecule type" value="Genomic_DNA"/>
</dbReference>
<dbReference type="PANTHER" id="PTHR30558">
    <property type="entry name" value="EXBD MEMBRANE COMPONENT OF PMF-DRIVEN MACROMOLECULE IMPORT SYSTEM"/>
    <property type="match status" value="1"/>
</dbReference>
<evidence type="ECO:0000256" key="5">
    <source>
        <dbReference type="ARBA" id="ARBA00022618"/>
    </source>
</evidence>
<evidence type="ECO:0000313" key="14">
    <source>
        <dbReference type="EMBL" id="NCU53032.1"/>
    </source>
</evidence>
<dbReference type="GO" id="GO:0005886">
    <property type="term" value="C:plasma membrane"/>
    <property type="evidence" value="ECO:0007669"/>
    <property type="project" value="UniProtKB-SubCell"/>
</dbReference>
<evidence type="ECO:0000256" key="3">
    <source>
        <dbReference type="ARBA" id="ARBA00022475"/>
    </source>
</evidence>
<evidence type="ECO:0000313" key="15">
    <source>
        <dbReference type="EMBL" id="NCU62666.1"/>
    </source>
</evidence>
<dbReference type="EMBL" id="RGGN01000019">
    <property type="protein sequence ID" value="NCU62666.1"/>
    <property type="molecule type" value="Genomic_DNA"/>
</dbReference>
<dbReference type="PANTHER" id="PTHR30558:SF7">
    <property type="entry name" value="TOL-PAL SYSTEM PROTEIN TOLR"/>
    <property type="match status" value="1"/>
</dbReference>
<dbReference type="AlphaFoldDB" id="A0A845S8U2"/>
<keyword evidence="4" id="KW-0997">Cell inner membrane</keyword>
<evidence type="ECO:0000256" key="1">
    <source>
        <dbReference type="ARBA" id="ARBA00004162"/>
    </source>
</evidence>
<dbReference type="EMBL" id="RGMI01000002">
    <property type="protein sequence ID" value="NCU50198.1"/>
    <property type="molecule type" value="Genomic_DNA"/>
</dbReference>
<feature type="transmembrane region" description="Helical" evidence="11">
    <location>
        <begin position="21"/>
        <end position="42"/>
    </location>
</feature>
<accession>A0A845S8U2</accession>
<dbReference type="Pfam" id="PF02472">
    <property type="entry name" value="ExbD"/>
    <property type="match status" value="1"/>
</dbReference>